<gene>
    <name evidence="1" type="ORF">NBR_LOCUS12646</name>
</gene>
<reference evidence="1 2" key="2">
    <citation type="submission" date="2018-11" db="EMBL/GenBank/DDBJ databases">
        <authorList>
            <consortium name="Pathogen Informatics"/>
        </authorList>
    </citation>
    <scope>NUCLEOTIDE SEQUENCE [LARGE SCALE GENOMIC DNA]</scope>
</reference>
<proteinExistence type="predicted"/>
<dbReference type="AlphaFoldDB" id="A0A158R0W1"/>
<keyword evidence="2" id="KW-1185">Reference proteome</keyword>
<dbReference type="Proteomes" id="UP000271162">
    <property type="component" value="Unassembled WGS sequence"/>
</dbReference>
<dbReference type="WBParaSite" id="NBR_0001264501-mRNA-1">
    <property type="protein sequence ID" value="NBR_0001264501-mRNA-1"/>
    <property type="gene ID" value="NBR_0001264501"/>
</dbReference>
<organism evidence="3">
    <name type="scientific">Nippostrongylus brasiliensis</name>
    <name type="common">Rat hookworm</name>
    <dbReference type="NCBI Taxonomy" id="27835"/>
    <lineage>
        <taxon>Eukaryota</taxon>
        <taxon>Metazoa</taxon>
        <taxon>Ecdysozoa</taxon>
        <taxon>Nematoda</taxon>
        <taxon>Chromadorea</taxon>
        <taxon>Rhabditida</taxon>
        <taxon>Rhabditina</taxon>
        <taxon>Rhabditomorpha</taxon>
        <taxon>Strongyloidea</taxon>
        <taxon>Heligmosomidae</taxon>
        <taxon>Nippostrongylus</taxon>
    </lineage>
</organism>
<dbReference type="OMA" id="DQALICH"/>
<sequence length="200" mass="22595">MSAQFKEEAAAVIVEKLRGTAAYGFIQSLIRETVQRIVNPGSAIRVKSLTDQALICHSMIYHFLVYSGYSAAAELMQAECYEKFLSQEFLKKNVTSYNEKSVEHSLQTFHLHEGMVLKRPTVEKNVMDSQVITNTISPDSTFVDTKASMMEEIEMFADDAVERKEELAQTERMIDPYVASEFAEQTLLRSGTDAKEGEEE</sequence>
<dbReference type="EMBL" id="UYSL01020815">
    <property type="protein sequence ID" value="VDL76235.1"/>
    <property type="molecule type" value="Genomic_DNA"/>
</dbReference>
<protein>
    <submittedName>
        <fullName evidence="3">ANTH domain-containing protein</fullName>
    </submittedName>
</protein>
<reference evidence="3" key="1">
    <citation type="submission" date="2016-04" db="UniProtKB">
        <authorList>
            <consortium name="WormBaseParasite"/>
        </authorList>
    </citation>
    <scope>IDENTIFICATION</scope>
</reference>
<accession>A0A158R0W1</accession>
<evidence type="ECO:0000313" key="3">
    <source>
        <dbReference type="WBParaSite" id="NBR_0001264501-mRNA-1"/>
    </source>
</evidence>
<evidence type="ECO:0000313" key="2">
    <source>
        <dbReference type="Proteomes" id="UP000271162"/>
    </source>
</evidence>
<name>A0A158R0W1_NIPBR</name>
<evidence type="ECO:0000313" key="1">
    <source>
        <dbReference type="EMBL" id="VDL76235.1"/>
    </source>
</evidence>